<dbReference type="SMART" id="SM00419">
    <property type="entry name" value="HTH_CRP"/>
    <property type="match status" value="1"/>
</dbReference>
<sequence>MMAEILTRKLKHGGFLAEDDCDRLTAVTKEAYYLGPRTDVIRQGESPDAVRLVIEGIACRYKLMPDGRRAIVALLLPGDFCDLHISILKRMDHSIGTLTQCKIVDIPRSTVDDLLENYPRIQRSLWWATLVDEAILREWLVNMGKRRSDRQMAHLLCEMHFRLKAVGLSLGSMLPLTQEELADILGISHVHAQRVMASLRDAGLVSLQGRRIVVTDFKRMIEFSEFDPDYLHLDEGSTS</sequence>
<dbReference type="SUPFAM" id="SSF51206">
    <property type="entry name" value="cAMP-binding domain-like"/>
    <property type="match status" value="1"/>
</dbReference>
<dbReference type="InterPro" id="IPR018490">
    <property type="entry name" value="cNMP-bd_dom_sf"/>
</dbReference>
<dbReference type="Pfam" id="PF00027">
    <property type="entry name" value="cNMP_binding"/>
    <property type="match status" value="1"/>
</dbReference>
<gene>
    <name evidence="6" type="ORF">BMG03_13825</name>
</gene>
<feature type="domain" description="Cyclic nucleotide-binding" evidence="4">
    <location>
        <begin position="16"/>
        <end position="123"/>
    </location>
</feature>
<dbReference type="PROSITE" id="PS50042">
    <property type="entry name" value="CNMP_BINDING_3"/>
    <property type="match status" value="1"/>
</dbReference>
<keyword evidence="7" id="KW-1185">Reference proteome</keyword>
<feature type="domain" description="HTH crp-type" evidence="5">
    <location>
        <begin position="146"/>
        <end position="218"/>
    </location>
</feature>
<proteinExistence type="predicted"/>
<evidence type="ECO:0000313" key="7">
    <source>
        <dbReference type="Proteomes" id="UP000185622"/>
    </source>
</evidence>
<dbReference type="Gene3D" id="2.60.120.10">
    <property type="entry name" value="Jelly Rolls"/>
    <property type="match status" value="1"/>
</dbReference>
<dbReference type="CDD" id="cd00038">
    <property type="entry name" value="CAP_ED"/>
    <property type="match status" value="1"/>
</dbReference>
<dbReference type="PANTHER" id="PTHR24567">
    <property type="entry name" value="CRP FAMILY TRANSCRIPTIONAL REGULATORY PROTEIN"/>
    <property type="match status" value="1"/>
</dbReference>
<dbReference type="PROSITE" id="PS51063">
    <property type="entry name" value="HTH_CRP_2"/>
    <property type="match status" value="1"/>
</dbReference>
<evidence type="ECO:0000256" key="1">
    <source>
        <dbReference type="ARBA" id="ARBA00023015"/>
    </source>
</evidence>
<dbReference type="InterPro" id="IPR000595">
    <property type="entry name" value="cNMP-bd_dom"/>
</dbReference>
<dbReference type="InterPro" id="IPR014710">
    <property type="entry name" value="RmlC-like_jellyroll"/>
</dbReference>
<dbReference type="PANTHER" id="PTHR24567:SF68">
    <property type="entry name" value="DNA-BINDING TRANSCRIPTIONAL DUAL REGULATOR CRP"/>
    <property type="match status" value="1"/>
</dbReference>
<dbReference type="InterPro" id="IPR036388">
    <property type="entry name" value="WH-like_DNA-bd_sf"/>
</dbReference>
<name>A0ABM6IJ15_9RHOB</name>
<dbReference type="InterPro" id="IPR050397">
    <property type="entry name" value="Env_Response_Regulators"/>
</dbReference>
<dbReference type="Pfam" id="PF13545">
    <property type="entry name" value="HTH_Crp_2"/>
    <property type="match status" value="1"/>
</dbReference>
<accession>A0ABM6IJ15</accession>
<evidence type="ECO:0000259" key="5">
    <source>
        <dbReference type="PROSITE" id="PS51063"/>
    </source>
</evidence>
<dbReference type="Proteomes" id="UP000185622">
    <property type="component" value="Chromosome"/>
</dbReference>
<evidence type="ECO:0000256" key="3">
    <source>
        <dbReference type="ARBA" id="ARBA00023163"/>
    </source>
</evidence>
<keyword evidence="1" id="KW-0805">Transcription regulation</keyword>
<dbReference type="SUPFAM" id="SSF46785">
    <property type="entry name" value="Winged helix' DNA-binding domain"/>
    <property type="match status" value="1"/>
</dbReference>
<evidence type="ECO:0000313" key="6">
    <source>
        <dbReference type="EMBL" id="AQS48752.1"/>
    </source>
</evidence>
<dbReference type="InterPro" id="IPR012318">
    <property type="entry name" value="HTH_CRP"/>
</dbReference>
<dbReference type="InterPro" id="IPR036390">
    <property type="entry name" value="WH_DNA-bd_sf"/>
</dbReference>
<organism evidence="6 7">
    <name type="scientific">Thioclava nitratireducens</name>
    <dbReference type="NCBI Taxonomy" id="1915078"/>
    <lineage>
        <taxon>Bacteria</taxon>
        <taxon>Pseudomonadati</taxon>
        <taxon>Pseudomonadota</taxon>
        <taxon>Alphaproteobacteria</taxon>
        <taxon>Rhodobacterales</taxon>
        <taxon>Paracoccaceae</taxon>
        <taxon>Thioclava</taxon>
    </lineage>
</organism>
<dbReference type="EMBL" id="CP019437">
    <property type="protein sequence ID" value="AQS48752.1"/>
    <property type="molecule type" value="Genomic_DNA"/>
</dbReference>
<evidence type="ECO:0000256" key="2">
    <source>
        <dbReference type="ARBA" id="ARBA00023125"/>
    </source>
</evidence>
<dbReference type="Gene3D" id="1.10.10.10">
    <property type="entry name" value="Winged helix-like DNA-binding domain superfamily/Winged helix DNA-binding domain"/>
    <property type="match status" value="1"/>
</dbReference>
<reference evidence="6 7" key="1">
    <citation type="submission" date="2017-01" db="EMBL/GenBank/DDBJ databases">
        <title>The complete genome sequence of a sulfur-oxidizing marine bacterium Thioclava sp. 25B10_4T.</title>
        <authorList>
            <person name="Liu Y."/>
            <person name="Lai Q."/>
            <person name="Shao Z."/>
        </authorList>
    </citation>
    <scope>NUCLEOTIDE SEQUENCE [LARGE SCALE GENOMIC DNA]</scope>
    <source>
        <strain evidence="6 7">25B10_4</strain>
    </source>
</reference>
<keyword evidence="2" id="KW-0238">DNA-binding</keyword>
<keyword evidence="3" id="KW-0804">Transcription</keyword>
<evidence type="ECO:0000259" key="4">
    <source>
        <dbReference type="PROSITE" id="PS50042"/>
    </source>
</evidence>
<protein>
    <submittedName>
        <fullName evidence="6">Cyclic nucleotide-binding protein</fullName>
    </submittedName>
</protein>